<dbReference type="PROSITE" id="PS51205">
    <property type="entry name" value="VPS9"/>
    <property type="match status" value="1"/>
</dbReference>
<keyword evidence="2" id="KW-0677">Repeat</keyword>
<proteinExistence type="predicted"/>
<dbReference type="Pfam" id="PF02204">
    <property type="entry name" value="VPS9"/>
    <property type="match status" value="1"/>
</dbReference>
<dbReference type="GO" id="GO:0005737">
    <property type="term" value="C:cytoplasm"/>
    <property type="evidence" value="ECO:0007669"/>
    <property type="project" value="TreeGrafter"/>
</dbReference>
<dbReference type="InterPro" id="IPR003409">
    <property type="entry name" value="MORN"/>
</dbReference>
<accession>A0AA39G307</accession>
<dbReference type="PROSITE" id="PS00626">
    <property type="entry name" value="RCC1_2"/>
    <property type="match status" value="1"/>
</dbReference>
<dbReference type="SUPFAM" id="SSF109993">
    <property type="entry name" value="VPS9 domain"/>
    <property type="match status" value="1"/>
</dbReference>
<dbReference type="GO" id="GO:0031267">
    <property type="term" value="F:small GTPase binding"/>
    <property type="evidence" value="ECO:0007669"/>
    <property type="project" value="TreeGrafter"/>
</dbReference>
<dbReference type="PANTHER" id="PTHR46089">
    <property type="entry name" value="ALSIN HOMOLOG"/>
    <property type="match status" value="1"/>
</dbReference>
<dbReference type="InterPro" id="IPR059093">
    <property type="entry name" value="HA_Alsin"/>
</dbReference>
<dbReference type="GO" id="GO:0005085">
    <property type="term" value="F:guanyl-nucleotide exchange factor activity"/>
    <property type="evidence" value="ECO:0007669"/>
    <property type="project" value="UniProtKB-KW"/>
</dbReference>
<dbReference type="InterPro" id="IPR057248">
    <property type="entry name" value="Alsin-like_PH"/>
</dbReference>
<comment type="caution">
    <text evidence="6">The sequence shown here is derived from an EMBL/GenBank/DDBJ whole genome shotgun (WGS) entry which is preliminary data.</text>
</comment>
<dbReference type="InterPro" id="IPR009091">
    <property type="entry name" value="RCC1/BLIP-II"/>
</dbReference>
<dbReference type="InterPro" id="IPR037191">
    <property type="entry name" value="VPS9_dom_sf"/>
</dbReference>
<evidence type="ECO:0000313" key="6">
    <source>
        <dbReference type="EMBL" id="KAK0180155.1"/>
    </source>
</evidence>
<dbReference type="Pfam" id="PF25389">
    <property type="entry name" value="DH_ALS2"/>
    <property type="match status" value="1"/>
</dbReference>
<dbReference type="SMART" id="SM00698">
    <property type="entry name" value="MORN"/>
    <property type="match status" value="8"/>
</dbReference>
<dbReference type="Pfam" id="PF02493">
    <property type="entry name" value="MORN"/>
    <property type="match status" value="8"/>
</dbReference>
<keyword evidence="1" id="KW-0344">Guanine-nucleotide releasing factor</keyword>
<dbReference type="InterPro" id="IPR001849">
    <property type="entry name" value="PH_domain"/>
</dbReference>
<feature type="domain" description="VPS9" evidence="5">
    <location>
        <begin position="1398"/>
        <end position="1543"/>
    </location>
</feature>
<organism evidence="6 7">
    <name type="scientific">Microctonus hyperodae</name>
    <name type="common">Parasitoid wasp</name>
    <dbReference type="NCBI Taxonomy" id="165561"/>
    <lineage>
        <taxon>Eukaryota</taxon>
        <taxon>Metazoa</taxon>
        <taxon>Ecdysozoa</taxon>
        <taxon>Arthropoda</taxon>
        <taxon>Hexapoda</taxon>
        <taxon>Insecta</taxon>
        <taxon>Pterygota</taxon>
        <taxon>Neoptera</taxon>
        <taxon>Endopterygota</taxon>
        <taxon>Hymenoptera</taxon>
        <taxon>Apocrita</taxon>
        <taxon>Ichneumonoidea</taxon>
        <taxon>Braconidae</taxon>
        <taxon>Euphorinae</taxon>
        <taxon>Microctonus</taxon>
    </lineage>
</organism>
<evidence type="ECO:0000256" key="3">
    <source>
        <dbReference type="PROSITE-ProRule" id="PRU00235"/>
    </source>
</evidence>
<evidence type="ECO:0000259" key="4">
    <source>
        <dbReference type="PROSITE" id="PS50003"/>
    </source>
</evidence>
<name>A0AA39G307_MICHY</name>
<dbReference type="Gene3D" id="1.20.1050.80">
    <property type="entry name" value="VPS9 domain"/>
    <property type="match status" value="1"/>
</dbReference>
<feature type="domain" description="PH" evidence="4">
    <location>
        <begin position="880"/>
        <end position="911"/>
    </location>
</feature>
<dbReference type="SUPFAM" id="SSF82185">
    <property type="entry name" value="Histone H3 K4-specific methyltransferase SET7/9 N-terminal domain"/>
    <property type="match status" value="2"/>
</dbReference>
<keyword evidence="7" id="KW-1185">Reference proteome</keyword>
<dbReference type="PROSITE" id="PS50003">
    <property type="entry name" value="PH_DOMAIN"/>
    <property type="match status" value="1"/>
</dbReference>
<sequence length="1543" mass="174275">MAQQQQQLLHLWYGTEKVALTFGDQPNGIIKKVVNIKHHLFILTTTYNVYHGEVLFPPNQLPNIIFKRINFWAVDIASNSEHLFVVNDNGYALKINPNDQEIIDTIILKDDVKVCSHGCKQENQIIKIKNISVNDSSALFITENGELWAYGDQPQIDIQTQIPKRVIFFEGRTISAIDCGINFNVVVARKTPKITKDDTDSENDIDEIFVSSCPQCLNTIATSPQSLTSSDTCPLGLHPQPYCEDHSMNSISPMSFTPDHNIPLAAPLTNEKDKRISVVSNIDLMSTSDGINCEKEEKKNPIFINTEVAKQFLTRQLSWVSSYGNGKEETNEYISNPTGLLKQNVSNMANLVYEGVKTMGDKVVTLSRHMSGSSETNDIRDDITGDFEHLGEENCKLTANSLAHSLRCEEFPWSSSTASLDHELSLQGLNERINSLVDTGNNLLATELWTWGDIKHGQLGTGDIIKRPKPFLITKLQNTGIQKISCGSYHALALTLDGRVYGWGKNDLQQITEDESEILSSPKLMTDCKTLSSCNDKRTRDMAAGSRHNLIVVNNNLFFIGKTNIDENIVDLNINDSMQHCLKYISCSGSYSCCSIVNQNPCEIMNVLISDEIFLEEMLFVNQNLIKPFQKKGGIAQESNTYDTLCRCYTELMSITALNVISLRNYSNHNCEAYEVIVVANVEEFITVYKYYLNIICDVISLGGFAQMAQVFNDLPKTFKSFVIDKLNECDLKLSQNEELIATALQYPLKKLNRYKTMISNLIKSNGTNMGIERLQDALVKWEKLCDDQERYQREAELTKKFWDNSGKSVILLRSPKKRLIRESRTHPISISNQSRFSSHWFILLTDIFIHVIGASHTVHSLQTLWVKILPDSEKLTNALSITAPEESFELYTSSPSERNEWYQALQNAIKWSLPRTVGDGPPRDRNTTYLFLKHESFKDAKYTGRWSNGQVHGFGKMEWADGRLYTGQFNKGKTDGIGKMEIPTQGIYEGQWKDGRQNGYGCFKYINGDVYTGYFKDGLPHGHGTKKEGHFTASVAKIYIGEWVAGLKQGYGVIDDIMTGEKYLGLWNNDMKHGSGLIVTLDGIYYEGVFQQDIMMGHGIMVFEDGTHYEGELKSAGIFGGKGILTFCSGDVLEGNINGAWDEPVKVTATLHINKANTNSVVNTKPPSFGKLCIAPNEKWKAIFRQCYQQLGILDLSNRNTTNNVNDKSLTHKLWQNVAVIITKSHEKAMYKDYALKKSDRELRKNINDRLNKIPQFGRDTLTFNSYCEVHEYLMTAFDSRHHPLGGLLNELATVYTATYGGVRVHPLLLSHAVAELHSITSRIYDIVVLFFPALPPGEGECVLESDDGKEVKVISAAAILHPILLPRVYSSLFVLYALHNKKEDGAYWERLVKWNKQPDTTLMAILGIQQNFLNNMNMTLTVSTLPNSNETFFIEAIETLQQLKTTFSPLEKLLVIRSTFEQMTKTVQKQLGSSYLWTMDELFPVFNFVVVRASVLQLGSEIHFIEDFMERYLENGELGHMFTTLKASYEQILKEKMNIGD</sequence>
<feature type="repeat" description="RCC1" evidence="3">
    <location>
        <begin position="498"/>
        <end position="555"/>
    </location>
</feature>
<dbReference type="Pfam" id="PF25384">
    <property type="entry name" value="Alsin_RLD"/>
    <property type="match status" value="1"/>
</dbReference>
<gene>
    <name evidence="6" type="ORF">PV327_005824</name>
</gene>
<dbReference type="SUPFAM" id="SSF50985">
    <property type="entry name" value="RCC1/BLIP-II"/>
    <property type="match status" value="2"/>
</dbReference>
<dbReference type="Gene3D" id="2.130.10.30">
    <property type="entry name" value="Regulator of chromosome condensation 1/beta-lactamase-inhibitor protein II"/>
    <property type="match status" value="2"/>
</dbReference>
<evidence type="ECO:0000256" key="2">
    <source>
        <dbReference type="ARBA" id="ARBA00022737"/>
    </source>
</evidence>
<evidence type="ECO:0000259" key="5">
    <source>
        <dbReference type="PROSITE" id="PS51205"/>
    </source>
</evidence>
<evidence type="ECO:0000313" key="7">
    <source>
        <dbReference type="Proteomes" id="UP001168972"/>
    </source>
</evidence>
<dbReference type="PANTHER" id="PTHR46089:SF2">
    <property type="entry name" value="ALSIN HOMOLOG"/>
    <property type="match status" value="1"/>
</dbReference>
<dbReference type="EMBL" id="JAQQBR010000003">
    <property type="protein sequence ID" value="KAK0180155.1"/>
    <property type="molecule type" value="Genomic_DNA"/>
</dbReference>
<dbReference type="Proteomes" id="UP001168972">
    <property type="component" value="Unassembled WGS sequence"/>
</dbReference>
<evidence type="ECO:0000256" key="1">
    <source>
        <dbReference type="ARBA" id="ARBA00022658"/>
    </source>
</evidence>
<dbReference type="GO" id="GO:0016197">
    <property type="term" value="P:endosomal transport"/>
    <property type="evidence" value="ECO:0007669"/>
    <property type="project" value="TreeGrafter"/>
</dbReference>
<dbReference type="Pfam" id="PF25383">
    <property type="entry name" value="PH_alsin"/>
    <property type="match status" value="1"/>
</dbReference>
<dbReference type="InterPro" id="IPR003123">
    <property type="entry name" value="VPS9"/>
</dbReference>
<dbReference type="Gene3D" id="2.30.29.30">
    <property type="entry name" value="Pleckstrin-homology domain (PH domain)/Phosphotyrosine-binding domain (PTB)"/>
    <property type="match status" value="1"/>
</dbReference>
<dbReference type="InterPro" id="IPR000408">
    <property type="entry name" value="Reg_chr_condens"/>
</dbReference>
<reference evidence="6" key="2">
    <citation type="submission" date="2023-03" db="EMBL/GenBank/DDBJ databases">
        <authorList>
            <person name="Inwood S.N."/>
            <person name="Skelly J.G."/>
            <person name="Guhlin J."/>
            <person name="Harrop T.W.R."/>
            <person name="Goldson S.G."/>
            <person name="Dearden P.K."/>
        </authorList>
    </citation>
    <scope>NUCLEOTIDE SEQUENCE</scope>
    <source>
        <strain evidence="6">Lincoln</strain>
        <tissue evidence="6">Whole body</tissue>
    </source>
</reference>
<reference evidence="6" key="1">
    <citation type="journal article" date="2023" name="bioRxiv">
        <title>Scaffold-level genome assemblies of two parasitoid biocontrol wasps reveal the parthenogenesis mechanism and an associated novel virus.</title>
        <authorList>
            <person name="Inwood S."/>
            <person name="Skelly J."/>
            <person name="Guhlin J."/>
            <person name="Harrop T."/>
            <person name="Goldson S."/>
            <person name="Dearden P."/>
        </authorList>
    </citation>
    <scope>NUCLEOTIDE SEQUENCE</scope>
    <source>
        <strain evidence="6">Lincoln</strain>
        <tissue evidence="6">Whole body</tissue>
    </source>
</reference>
<dbReference type="Pfam" id="PF26202">
    <property type="entry name" value="HA_Alsin"/>
    <property type="match status" value="1"/>
</dbReference>
<feature type="repeat" description="RCC1" evidence="3">
    <location>
        <begin position="446"/>
        <end position="497"/>
    </location>
</feature>
<dbReference type="PROSITE" id="PS50012">
    <property type="entry name" value="RCC1_3"/>
    <property type="match status" value="2"/>
</dbReference>
<dbReference type="InterPro" id="IPR011993">
    <property type="entry name" value="PH-like_dom_sf"/>
</dbReference>
<dbReference type="Gene3D" id="2.20.110.10">
    <property type="entry name" value="Histone H3 K4-specific methyltransferase SET7/9 N-terminal domain"/>
    <property type="match status" value="3"/>
</dbReference>
<dbReference type="SUPFAM" id="SSF50729">
    <property type="entry name" value="PH domain-like"/>
    <property type="match status" value="1"/>
</dbReference>
<dbReference type="InterPro" id="IPR051984">
    <property type="entry name" value="Alsin"/>
</dbReference>
<evidence type="ECO:0008006" key="8">
    <source>
        <dbReference type="Google" id="ProtNLM"/>
    </source>
</evidence>
<protein>
    <recommendedName>
        <fullName evidence="8">Alsin</fullName>
    </recommendedName>
</protein>